<reference evidence="4" key="1">
    <citation type="journal article" date="2019" name="Int. J. Syst. Evol. Microbiol.">
        <title>The Global Catalogue of Microorganisms (GCM) 10K type strain sequencing project: providing services to taxonomists for standard genome sequencing and annotation.</title>
        <authorList>
            <consortium name="The Broad Institute Genomics Platform"/>
            <consortium name="The Broad Institute Genome Sequencing Center for Infectious Disease"/>
            <person name="Wu L."/>
            <person name="Ma J."/>
        </authorList>
    </citation>
    <scope>NUCLEOTIDE SEQUENCE [LARGE SCALE GENOMIC DNA]</scope>
    <source>
        <strain evidence="4">JCM 16603</strain>
    </source>
</reference>
<evidence type="ECO:0000313" key="4">
    <source>
        <dbReference type="Proteomes" id="UP001501310"/>
    </source>
</evidence>
<protein>
    <submittedName>
        <fullName evidence="3">Terminase family protein</fullName>
    </submittedName>
</protein>
<comment type="caution">
    <text evidence="3">The sequence shown here is derived from an EMBL/GenBank/DDBJ whole genome shotgun (WGS) entry which is preliminary data.</text>
</comment>
<sequence>MDGKMSPRETLRYLANGPRWLRDRMPLDYLSKADRRALGWSWTVFEREGQEPPEGDWSIWLLQAGRGFGKTRVGSEWVLSQARTYPGCRIALAGATIEEARRIMVEGESGILACAPPGEEPRCIASRNELLFKSGAIATLYSGASGEALRGPQHQFAWADELGKWADGPNAWSNLQLGLRLGEAPRSVVTTTPGNNDPLLVAIAAQAGTVTTGGRSRDNLDLPQAWHQRMEALYRGTRLGRRELDGELTSEAEGALWSRDLIEKSRIGSQDWGAVVRVVIGVDPPATSTGDACGIVVCGRTDEKRLMVLADLSCRGQSPAGWAAKVAEAAAAWAADLVVVEANNGGDMVLQVLTQADVNLPMRKANASTGKGARAEPIAVLFENGRAGLAGMFPELEDELCQLTAAGFVGKGSPDRADAMVWALHELSGRPKAKPGLRGF</sequence>
<dbReference type="Pfam" id="PF03237">
    <property type="entry name" value="Terminase_6N"/>
    <property type="match status" value="1"/>
</dbReference>
<evidence type="ECO:0000256" key="1">
    <source>
        <dbReference type="ARBA" id="ARBA00022612"/>
    </source>
</evidence>
<organism evidence="3 4">
    <name type="scientific">Sphingomonas humi</name>
    <dbReference type="NCBI Taxonomy" id="335630"/>
    <lineage>
        <taxon>Bacteria</taxon>
        <taxon>Pseudomonadati</taxon>
        <taxon>Pseudomonadota</taxon>
        <taxon>Alphaproteobacteria</taxon>
        <taxon>Sphingomonadales</taxon>
        <taxon>Sphingomonadaceae</taxon>
        <taxon>Sphingomonas</taxon>
    </lineage>
</organism>
<dbReference type="Gene3D" id="3.30.420.240">
    <property type="match status" value="1"/>
</dbReference>
<evidence type="ECO:0000313" key="3">
    <source>
        <dbReference type="EMBL" id="GAA3996680.1"/>
    </source>
</evidence>
<dbReference type="Pfam" id="PF17289">
    <property type="entry name" value="Terminase_6C"/>
    <property type="match status" value="1"/>
</dbReference>
<proteinExistence type="predicted"/>
<dbReference type="InterPro" id="IPR035421">
    <property type="entry name" value="Terminase_6C"/>
</dbReference>
<keyword evidence="4" id="KW-1185">Reference proteome</keyword>
<evidence type="ECO:0000259" key="2">
    <source>
        <dbReference type="Pfam" id="PF17289"/>
    </source>
</evidence>
<dbReference type="Gene3D" id="3.40.50.300">
    <property type="entry name" value="P-loop containing nucleotide triphosphate hydrolases"/>
    <property type="match status" value="1"/>
</dbReference>
<name>A0ABP7RFE0_9SPHN</name>
<dbReference type="EMBL" id="BAAAZD010000001">
    <property type="protein sequence ID" value="GAA3996680.1"/>
    <property type="molecule type" value="Genomic_DNA"/>
</dbReference>
<keyword evidence="1" id="KW-1188">Viral release from host cell</keyword>
<dbReference type="Proteomes" id="UP001501310">
    <property type="component" value="Unassembled WGS sequence"/>
</dbReference>
<dbReference type="InterPro" id="IPR027417">
    <property type="entry name" value="P-loop_NTPase"/>
</dbReference>
<accession>A0ABP7RFE0</accession>
<feature type="domain" description="Terminase large subunit gp17-like C-terminal" evidence="2">
    <location>
        <begin position="280"/>
        <end position="426"/>
    </location>
</feature>
<gene>
    <name evidence="3" type="ORF">GCM10022211_02220</name>
</gene>